<sequence length="102" mass="11601">MQRSTIFCGNAGPDFQTFATLVIYKAKSSIMGISFDSIYHFKIVIFPNLNQFQQHRADNALKDLRTAFWVKIGNYTLYDSLEESDDDLLALGFIGEGVLEIR</sequence>
<protein>
    <submittedName>
        <fullName evidence="1">Uncharacterized protein</fullName>
    </submittedName>
</protein>
<gene>
    <name evidence="1" type="ORF">BOTCAL_0882g00010</name>
</gene>
<proteinExistence type="predicted"/>
<accession>A0A4Y8CF98</accession>
<dbReference type="AlphaFoldDB" id="A0A4Y8CF98"/>
<evidence type="ECO:0000313" key="1">
    <source>
        <dbReference type="EMBL" id="TEY30299.1"/>
    </source>
</evidence>
<comment type="caution">
    <text evidence="1">The sequence shown here is derived from an EMBL/GenBank/DDBJ whole genome shotgun (WGS) entry which is preliminary data.</text>
</comment>
<keyword evidence="2" id="KW-1185">Reference proteome</keyword>
<evidence type="ECO:0000313" key="2">
    <source>
        <dbReference type="Proteomes" id="UP000297299"/>
    </source>
</evidence>
<organism evidence="1 2">
    <name type="scientific">Botryotinia calthae</name>
    <dbReference type="NCBI Taxonomy" id="38488"/>
    <lineage>
        <taxon>Eukaryota</taxon>
        <taxon>Fungi</taxon>
        <taxon>Dikarya</taxon>
        <taxon>Ascomycota</taxon>
        <taxon>Pezizomycotina</taxon>
        <taxon>Leotiomycetes</taxon>
        <taxon>Helotiales</taxon>
        <taxon>Sclerotiniaceae</taxon>
        <taxon>Botryotinia</taxon>
    </lineage>
</organism>
<name>A0A4Y8CF98_9HELO</name>
<dbReference type="EMBL" id="PHWZ01000878">
    <property type="protein sequence ID" value="TEY30299.1"/>
    <property type="molecule type" value="Genomic_DNA"/>
</dbReference>
<dbReference type="OrthoDB" id="3460703at2759"/>
<dbReference type="Proteomes" id="UP000297299">
    <property type="component" value="Unassembled WGS sequence"/>
</dbReference>
<reference evidence="1 2" key="1">
    <citation type="submission" date="2017-11" db="EMBL/GenBank/DDBJ databases">
        <title>Comparative genomics of Botrytis spp.</title>
        <authorList>
            <person name="Valero-Jimenez C.A."/>
            <person name="Tapia P."/>
            <person name="Veloso J."/>
            <person name="Silva-Moreno E."/>
            <person name="Staats M."/>
            <person name="Valdes J.H."/>
            <person name="Van Kan J.A.L."/>
        </authorList>
    </citation>
    <scope>NUCLEOTIDE SEQUENCE [LARGE SCALE GENOMIC DNA]</scope>
    <source>
        <strain evidence="1 2">MUCL2830</strain>
    </source>
</reference>